<evidence type="ECO:0000256" key="7">
    <source>
        <dbReference type="ARBA" id="ARBA00022777"/>
    </source>
</evidence>
<keyword evidence="17" id="KW-1185">Reference proteome</keyword>
<dbReference type="GO" id="GO:0005524">
    <property type="term" value="F:ATP binding"/>
    <property type="evidence" value="ECO:0007669"/>
    <property type="project" value="UniProtKB-UniRule"/>
</dbReference>
<protein>
    <recommendedName>
        <fullName evidence="2">phosphorylase kinase</fullName>
        <ecNumber evidence="2">2.7.11.19</ecNumber>
    </recommendedName>
</protein>
<keyword evidence="9" id="KW-0112">Calmodulin-binding</keyword>
<dbReference type="Gene3D" id="1.10.510.10">
    <property type="entry name" value="Transferase(Phosphotransferase) domain 1"/>
    <property type="match status" value="1"/>
</dbReference>
<keyword evidence="10" id="KW-0119">Carbohydrate metabolism</keyword>
<evidence type="ECO:0000256" key="1">
    <source>
        <dbReference type="ARBA" id="ARBA00001674"/>
    </source>
</evidence>
<evidence type="ECO:0000256" key="5">
    <source>
        <dbReference type="ARBA" id="ARBA00022679"/>
    </source>
</evidence>
<dbReference type="PROSITE" id="PS00108">
    <property type="entry name" value="PROTEIN_KINASE_ST"/>
    <property type="match status" value="1"/>
</dbReference>
<dbReference type="FunFam" id="1.10.510.10:FF:001701">
    <property type="entry name" value="Phosphorylase kinase catalytic subunit gamma 2"/>
    <property type="match status" value="1"/>
</dbReference>
<dbReference type="InterPro" id="IPR011009">
    <property type="entry name" value="Kinase-like_dom_sf"/>
</dbReference>
<feature type="compositionally biased region" description="Basic and acidic residues" evidence="14">
    <location>
        <begin position="20"/>
        <end position="29"/>
    </location>
</feature>
<keyword evidence="8 12" id="KW-0067">ATP-binding</keyword>
<keyword evidence="7 16" id="KW-0418">Kinase</keyword>
<feature type="compositionally biased region" description="Polar residues" evidence="14">
    <location>
        <begin position="1"/>
        <end position="11"/>
    </location>
</feature>
<dbReference type="Gene3D" id="3.30.200.20">
    <property type="entry name" value="Phosphorylase Kinase, domain 1"/>
    <property type="match status" value="1"/>
</dbReference>
<name>A0A1W0WDU6_HYPEX</name>
<comment type="caution">
    <text evidence="16">The sequence shown here is derived from an EMBL/GenBank/DDBJ whole genome shotgun (WGS) entry which is preliminary data.</text>
</comment>
<feature type="domain" description="Protein kinase" evidence="15">
    <location>
        <begin position="59"/>
        <end position="329"/>
    </location>
</feature>
<evidence type="ECO:0000256" key="4">
    <source>
        <dbReference type="ARBA" id="ARBA00022600"/>
    </source>
</evidence>
<gene>
    <name evidence="16" type="ORF">BV898_12509</name>
</gene>
<comment type="catalytic activity">
    <reaction evidence="1">
        <text>2 ATP + phosphorylase b = 2 ADP + phosphorylase a.</text>
        <dbReference type="EC" id="2.7.11.19"/>
    </reaction>
</comment>
<dbReference type="GO" id="GO:0004689">
    <property type="term" value="F:phosphorylase kinase activity"/>
    <property type="evidence" value="ECO:0007669"/>
    <property type="project" value="UniProtKB-EC"/>
</dbReference>
<keyword evidence="6 12" id="KW-0547">Nucleotide-binding</keyword>
<dbReference type="Pfam" id="PF00069">
    <property type="entry name" value="Pkinase"/>
    <property type="match status" value="1"/>
</dbReference>
<dbReference type="SUPFAM" id="SSF56112">
    <property type="entry name" value="Protein kinase-like (PK-like)"/>
    <property type="match status" value="1"/>
</dbReference>
<proteinExistence type="inferred from homology"/>
<evidence type="ECO:0000256" key="2">
    <source>
        <dbReference type="ARBA" id="ARBA00012432"/>
    </source>
</evidence>
<evidence type="ECO:0000256" key="14">
    <source>
        <dbReference type="SAM" id="MobiDB-lite"/>
    </source>
</evidence>
<evidence type="ECO:0000256" key="10">
    <source>
        <dbReference type="ARBA" id="ARBA00023277"/>
    </source>
</evidence>
<comment type="subunit">
    <text evidence="11">Hexadecamer of 4 heterotetramers, each composed of alpha, beta, gamma, and delta subunits. Alpha (PHKA1 or PHKA2) and beta (PHKB) are regulatory subunits, gamma (PHKG1 or PHKG2) is the catalytic subunit, and delta is calmodulin.</text>
</comment>
<evidence type="ECO:0000256" key="13">
    <source>
        <dbReference type="RuleBase" id="RU000304"/>
    </source>
</evidence>
<dbReference type="Proteomes" id="UP000192578">
    <property type="component" value="Unassembled WGS sequence"/>
</dbReference>
<dbReference type="GO" id="GO:0005516">
    <property type="term" value="F:calmodulin binding"/>
    <property type="evidence" value="ECO:0007669"/>
    <property type="project" value="UniProtKB-KW"/>
</dbReference>
<dbReference type="InterPro" id="IPR000719">
    <property type="entry name" value="Prot_kinase_dom"/>
</dbReference>
<dbReference type="EC" id="2.7.11.19" evidence="2"/>
<dbReference type="InterPro" id="IPR002291">
    <property type="entry name" value="Phosph_kin_gamma"/>
</dbReference>
<evidence type="ECO:0000313" key="17">
    <source>
        <dbReference type="Proteomes" id="UP000192578"/>
    </source>
</evidence>
<dbReference type="AlphaFoldDB" id="A0A1W0WDU6"/>
<dbReference type="FunFam" id="3.30.200.20:FF:000138">
    <property type="entry name" value="Phosphorylase b kinase gamma catalytic chain, liver/testis"/>
    <property type="match status" value="1"/>
</dbReference>
<dbReference type="PRINTS" id="PR01049">
    <property type="entry name" value="PHOSPHBKNASE"/>
</dbReference>
<evidence type="ECO:0000256" key="11">
    <source>
        <dbReference type="ARBA" id="ARBA00025890"/>
    </source>
</evidence>
<evidence type="ECO:0000259" key="15">
    <source>
        <dbReference type="PROSITE" id="PS50011"/>
    </source>
</evidence>
<sequence length="428" mass="48865">METSITIPQHQSYSSSPSLSDDRLFRDNSDTIFSMTPDDGEPDDLPDRTEEATEFYAKYTAKEILGKGASSVVRLCVEKSTGREFAVKVIDVGGDHSGPEESKEAYEAAMKEIQALRALAGQPNIIELHDVFRSPAFIFLVFELCRKGELFDYLNNVVTVSEKRTRIIMGQLLVAVQFIHSRNVIHRDLKPENILLDDQLNIKVTDFGFAAMIPEGLQGDCLFDLCGTPGYLAPEVLKVSMYDGQRPYGKAVDLWACGVIMYTLLAGYPPFWHRKQMVMLRQIMEGKFDFSAPEWNDVTEVSKDLIRKLLTVDPDSRLTADAALQHEFFQIKTHLDLLVTPRTRLRRSFLTVQAAVRIRRLHLTPQPISPKQFQRDPYKIRVVRKIVDIGAFRIYGHWVHKGEEDNRADLFQNSIKLEMKNIQRKLLT</sequence>
<reference evidence="17" key="1">
    <citation type="submission" date="2017-01" db="EMBL/GenBank/DDBJ databases">
        <title>Comparative genomics of anhydrobiosis in the tardigrade Hypsibius dujardini.</title>
        <authorList>
            <person name="Yoshida Y."/>
            <person name="Koutsovoulos G."/>
            <person name="Laetsch D."/>
            <person name="Stevens L."/>
            <person name="Kumar S."/>
            <person name="Horikawa D."/>
            <person name="Ishino K."/>
            <person name="Komine S."/>
            <person name="Tomita M."/>
            <person name="Blaxter M."/>
            <person name="Arakawa K."/>
        </authorList>
    </citation>
    <scope>NUCLEOTIDE SEQUENCE [LARGE SCALE GENOMIC DNA]</scope>
    <source>
        <strain evidence="17">Z151</strain>
    </source>
</reference>
<keyword evidence="3 13" id="KW-0723">Serine/threonine-protein kinase</keyword>
<feature type="binding site" evidence="12">
    <location>
        <position position="88"/>
    </location>
    <ligand>
        <name>ATP</name>
        <dbReference type="ChEBI" id="CHEBI:30616"/>
    </ligand>
</feature>
<comment type="similarity">
    <text evidence="13">Belongs to the protein kinase superfamily.</text>
</comment>
<evidence type="ECO:0000313" key="16">
    <source>
        <dbReference type="EMBL" id="OQV13303.1"/>
    </source>
</evidence>
<feature type="region of interest" description="Disordered" evidence="14">
    <location>
        <begin position="1"/>
        <end position="49"/>
    </location>
</feature>
<dbReference type="GO" id="GO:0005977">
    <property type="term" value="P:glycogen metabolic process"/>
    <property type="evidence" value="ECO:0007669"/>
    <property type="project" value="UniProtKB-KW"/>
</dbReference>
<organism evidence="16 17">
    <name type="scientific">Hypsibius exemplaris</name>
    <name type="common">Freshwater tardigrade</name>
    <dbReference type="NCBI Taxonomy" id="2072580"/>
    <lineage>
        <taxon>Eukaryota</taxon>
        <taxon>Metazoa</taxon>
        <taxon>Ecdysozoa</taxon>
        <taxon>Tardigrada</taxon>
        <taxon>Eutardigrada</taxon>
        <taxon>Parachela</taxon>
        <taxon>Hypsibioidea</taxon>
        <taxon>Hypsibiidae</taxon>
        <taxon>Hypsibius</taxon>
    </lineage>
</organism>
<dbReference type="EMBL" id="MTYJ01000127">
    <property type="protein sequence ID" value="OQV13303.1"/>
    <property type="molecule type" value="Genomic_DNA"/>
</dbReference>
<keyword evidence="4" id="KW-0321">Glycogen metabolism</keyword>
<evidence type="ECO:0000256" key="6">
    <source>
        <dbReference type="ARBA" id="ARBA00022741"/>
    </source>
</evidence>
<dbReference type="OrthoDB" id="419455at2759"/>
<evidence type="ECO:0000256" key="3">
    <source>
        <dbReference type="ARBA" id="ARBA00022527"/>
    </source>
</evidence>
<dbReference type="PROSITE" id="PS00107">
    <property type="entry name" value="PROTEIN_KINASE_ATP"/>
    <property type="match status" value="1"/>
</dbReference>
<dbReference type="InterPro" id="IPR017441">
    <property type="entry name" value="Protein_kinase_ATP_BS"/>
</dbReference>
<evidence type="ECO:0000256" key="8">
    <source>
        <dbReference type="ARBA" id="ARBA00022840"/>
    </source>
</evidence>
<dbReference type="PROSITE" id="PS50011">
    <property type="entry name" value="PROTEIN_KINASE_DOM"/>
    <property type="match status" value="1"/>
</dbReference>
<evidence type="ECO:0000256" key="9">
    <source>
        <dbReference type="ARBA" id="ARBA00022860"/>
    </source>
</evidence>
<dbReference type="GO" id="GO:0005964">
    <property type="term" value="C:phosphorylase kinase complex"/>
    <property type="evidence" value="ECO:0007669"/>
    <property type="project" value="InterPro"/>
</dbReference>
<keyword evidence="5" id="KW-0808">Transferase</keyword>
<dbReference type="SMART" id="SM00220">
    <property type="entry name" value="S_TKc"/>
    <property type="match status" value="1"/>
</dbReference>
<dbReference type="InterPro" id="IPR008271">
    <property type="entry name" value="Ser/Thr_kinase_AS"/>
</dbReference>
<accession>A0A1W0WDU6</accession>
<evidence type="ECO:0000256" key="12">
    <source>
        <dbReference type="PROSITE-ProRule" id="PRU10141"/>
    </source>
</evidence>
<dbReference type="PANTHER" id="PTHR24347">
    <property type="entry name" value="SERINE/THREONINE-PROTEIN KINASE"/>
    <property type="match status" value="1"/>
</dbReference>